<organism evidence="4 5">
    <name type="scientific">Ornithobacterium rhinotracheale</name>
    <dbReference type="NCBI Taxonomy" id="28251"/>
    <lineage>
        <taxon>Bacteria</taxon>
        <taxon>Pseudomonadati</taxon>
        <taxon>Bacteroidota</taxon>
        <taxon>Flavobacteriia</taxon>
        <taxon>Flavobacteriales</taxon>
        <taxon>Weeksellaceae</taxon>
        <taxon>Ornithobacterium</taxon>
    </lineage>
</organism>
<evidence type="ECO:0000313" key="5">
    <source>
        <dbReference type="Proteomes" id="UP000287701"/>
    </source>
</evidence>
<accession>A0A3R5XVG6</accession>
<dbReference type="EMBL" id="CP035107">
    <property type="protein sequence ID" value="QAR31580.1"/>
    <property type="molecule type" value="Genomic_DNA"/>
</dbReference>
<reference evidence="4 5" key="1">
    <citation type="submission" date="2019-01" db="EMBL/GenBank/DDBJ databases">
        <title>Whole Genome of Ornithobacterium rhinotracheale FARPER-174b.</title>
        <authorList>
            <person name="Tataje-Lavanda L.A."/>
            <person name="Montalvan A."/>
            <person name="Montesinos R."/>
            <person name="Zimic M."/>
            <person name="Fernandez-Sanchez M."/>
            <person name="Fernandez-Diaz M."/>
        </authorList>
    </citation>
    <scope>NUCLEOTIDE SEQUENCE [LARGE SCALE GENOMIC DNA]</scope>
    <source>
        <strain evidence="4 5">FARPER-174b</strain>
    </source>
</reference>
<feature type="chain" id="PRO_5036343001" evidence="1">
    <location>
        <begin position="22"/>
        <end position="118"/>
    </location>
</feature>
<name>A0A3R5XVG6_ORNRH</name>
<proteinExistence type="predicted"/>
<dbReference type="EMBL" id="CP035107">
    <property type="protein sequence ID" value="QAR30983.1"/>
    <property type="molecule type" value="Genomic_DNA"/>
</dbReference>
<dbReference type="EMBL" id="CP035107">
    <property type="protein sequence ID" value="QAR30440.1"/>
    <property type="molecule type" value="Genomic_DNA"/>
</dbReference>
<gene>
    <name evidence="2" type="ORF">EQP59_03265</name>
    <name evidence="3" type="ORF">EQP59_06340</name>
    <name evidence="4" type="ORF">EQP59_09630</name>
</gene>
<dbReference type="RefSeq" id="WP_128500931.1">
    <property type="nucleotide sequence ID" value="NZ_CP035107.1"/>
</dbReference>
<dbReference type="AlphaFoldDB" id="A0A3R5XVG6"/>
<evidence type="ECO:0000313" key="2">
    <source>
        <dbReference type="EMBL" id="QAR30440.1"/>
    </source>
</evidence>
<evidence type="ECO:0000313" key="3">
    <source>
        <dbReference type="EMBL" id="QAR30983.1"/>
    </source>
</evidence>
<evidence type="ECO:0000313" key="4">
    <source>
        <dbReference type="EMBL" id="QAR31580.1"/>
    </source>
</evidence>
<dbReference type="Proteomes" id="UP000287701">
    <property type="component" value="Chromosome"/>
</dbReference>
<sequence>MKKILLSFGLCLAVTAGYAQSKEAKKEIRKYYTEKQINEIKNDLKEFLKGDNACLNGDDYDVNRYLLLDYTINFDDKQKEKAFREYFLEPYEKRYSISPDRKMFGYMITNFEYPKDID</sequence>
<evidence type="ECO:0000256" key="1">
    <source>
        <dbReference type="SAM" id="SignalP"/>
    </source>
</evidence>
<feature type="signal peptide" evidence="1">
    <location>
        <begin position="1"/>
        <end position="21"/>
    </location>
</feature>
<keyword evidence="1" id="KW-0732">Signal</keyword>
<dbReference type="OrthoDB" id="9809364at2"/>
<protein>
    <submittedName>
        <fullName evidence="4">Uncharacterized protein</fullName>
    </submittedName>
</protein>